<feature type="domain" description="DUF6699" evidence="1">
    <location>
        <begin position="13"/>
        <end position="144"/>
    </location>
</feature>
<dbReference type="OrthoDB" id="3158634at2759"/>
<evidence type="ECO:0000259" key="1">
    <source>
        <dbReference type="Pfam" id="PF20415"/>
    </source>
</evidence>
<gene>
    <name evidence="2" type="ORF">M407DRAFT_27731</name>
</gene>
<dbReference type="HOGENOM" id="CLU_1483041_0_0_1"/>
<reference evidence="3" key="2">
    <citation type="submission" date="2015-01" db="EMBL/GenBank/DDBJ databases">
        <title>Evolutionary Origins and Diversification of the Mycorrhizal Mutualists.</title>
        <authorList>
            <consortium name="DOE Joint Genome Institute"/>
            <consortium name="Mycorrhizal Genomics Consortium"/>
            <person name="Kohler A."/>
            <person name="Kuo A."/>
            <person name="Nagy L.G."/>
            <person name="Floudas D."/>
            <person name="Copeland A."/>
            <person name="Barry K.W."/>
            <person name="Cichocki N."/>
            <person name="Veneault-Fourrey C."/>
            <person name="LaButti K."/>
            <person name="Lindquist E.A."/>
            <person name="Lipzen A."/>
            <person name="Lundell T."/>
            <person name="Morin E."/>
            <person name="Murat C."/>
            <person name="Riley R."/>
            <person name="Ohm R."/>
            <person name="Sun H."/>
            <person name="Tunlid A."/>
            <person name="Henrissat B."/>
            <person name="Grigoriev I.V."/>
            <person name="Hibbett D.S."/>
            <person name="Martin F."/>
        </authorList>
    </citation>
    <scope>NUCLEOTIDE SEQUENCE [LARGE SCALE GENOMIC DNA]</scope>
    <source>
        <strain evidence="3">MUT 4182</strain>
    </source>
</reference>
<proteinExistence type="predicted"/>
<accession>A0A0C3Q2P3</accession>
<evidence type="ECO:0000313" key="2">
    <source>
        <dbReference type="EMBL" id="KIO22785.1"/>
    </source>
</evidence>
<reference evidence="2 3" key="1">
    <citation type="submission" date="2014-04" db="EMBL/GenBank/DDBJ databases">
        <authorList>
            <consortium name="DOE Joint Genome Institute"/>
            <person name="Kuo A."/>
            <person name="Girlanda M."/>
            <person name="Perotto S."/>
            <person name="Kohler A."/>
            <person name="Nagy L.G."/>
            <person name="Floudas D."/>
            <person name="Copeland A."/>
            <person name="Barry K.W."/>
            <person name="Cichocki N."/>
            <person name="Veneault-Fourrey C."/>
            <person name="LaButti K."/>
            <person name="Lindquist E.A."/>
            <person name="Lipzen A."/>
            <person name="Lundell T."/>
            <person name="Morin E."/>
            <person name="Murat C."/>
            <person name="Sun H."/>
            <person name="Tunlid A."/>
            <person name="Henrissat B."/>
            <person name="Grigoriev I.V."/>
            <person name="Hibbett D.S."/>
            <person name="Martin F."/>
            <person name="Nordberg H.P."/>
            <person name="Cantor M.N."/>
            <person name="Hua S.X."/>
        </authorList>
    </citation>
    <scope>NUCLEOTIDE SEQUENCE [LARGE SCALE GENOMIC DNA]</scope>
    <source>
        <strain evidence="2 3">MUT 4182</strain>
    </source>
</reference>
<name>A0A0C3Q2P3_9AGAM</name>
<dbReference type="InterPro" id="IPR046522">
    <property type="entry name" value="DUF6699"/>
</dbReference>
<keyword evidence="3" id="KW-1185">Reference proteome</keyword>
<protein>
    <recommendedName>
        <fullName evidence="1">DUF6699 domain-containing protein</fullName>
    </recommendedName>
</protein>
<dbReference type="EMBL" id="KN823101">
    <property type="protein sequence ID" value="KIO22785.1"/>
    <property type="molecule type" value="Genomic_DNA"/>
</dbReference>
<sequence>MHTSPFSSCGPMRWNTLNTPDAAEITDLTLRPSRNILFDQPATSPPVQKIRLLINIPRLIMTIGLPIVNPTGVTTSAVLTRLHDWLLEPVDETQWSKFTQRGQQAVMKQQRLNRRMVGTRLPLNQVVNLDCMDGRHFFRGLDGKPRTAVSEQALAEWDREDWVNEGYHTKVYFVLLEQTPYG</sequence>
<dbReference type="AlphaFoldDB" id="A0A0C3Q2P3"/>
<dbReference type="Proteomes" id="UP000054248">
    <property type="component" value="Unassembled WGS sequence"/>
</dbReference>
<evidence type="ECO:0000313" key="3">
    <source>
        <dbReference type="Proteomes" id="UP000054248"/>
    </source>
</evidence>
<organism evidence="2 3">
    <name type="scientific">Tulasnella calospora MUT 4182</name>
    <dbReference type="NCBI Taxonomy" id="1051891"/>
    <lineage>
        <taxon>Eukaryota</taxon>
        <taxon>Fungi</taxon>
        <taxon>Dikarya</taxon>
        <taxon>Basidiomycota</taxon>
        <taxon>Agaricomycotina</taxon>
        <taxon>Agaricomycetes</taxon>
        <taxon>Cantharellales</taxon>
        <taxon>Tulasnellaceae</taxon>
        <taxon>Tulasnella</taxon>
    </lineage>
</organism>
<dbReference type="Pfam" id="PF20415">
    <property type="entry name" value="DUF6699"/>
    <property type="match status" value="1"/>
</dbReference>